<dbReference type="AlphaFoldDB" id="A0A179HE05"/>
<dbReference type="EMBL" id="LSBI01000006">
    <property type="protein sequence ID" value="OAQ88616.1"/>
    <property type="molecule type" value="Genomic_DNA"/>
</dbReference>
<comment type="caution">
    <text evidence="2">The sequence shown here is derived from an EMBL/GenBank/DDBJ whole genome shotgun (WGS) entry which is preliminary data.</text>
</comment>
<reference evidence="2 3" key="1">
    <citation type="submission" date="2016-02" db="EMBL/GenBank/DDBJ databases">
        <title>Biosynthesis of antibiotic leucinostatins and their inhibition on Phytophthora in bio-control Purpureocillium lilacinum.</title>
        <authorList>
            <person name="Wang G."/>
            <person name="Liu Z."/>
            <person name="Lin R."/>
            <person name="Li E."/>
            <person name="Mao Z."/>
            <person name="Ling J."/>
            <person name="Yin W."/>
            <person name="Xie B."/>
        </authorList>
    </citation>
    <scope>NUCLEOTIDE SEQUENCE [LARGE SCALE GENOMIC DNA]</scope>
    <source>
        <strain evidence="2">PLFJ-1</strain>
    </source>
</reference>
<evidence type="ECO:0000313" key="2">
    <source>
        <dbReference type="EMBL" id="OAQ88616.1"/>
    </source>
</evidence>
<organism evidence="2 3">
    <name type="scientific">Purpureocillium lilacinum</name>
    <name type="common">Paecilomyces lilacinus</name>
    <dbReference type="NCBI Taxonomy" id="33203"/>
    <lineage>
        <taxon>Eukaryota</taxon>
        <taxon>Fungi</taxon>
        <taxon>Dikarya</taxon>
        <taxon>Ascomycota</taxon>
        <taxon>Pezizomycotina</taxon>
        <taxon>Sordariomycetes</taxon>
        <taxon>Hypocreomycetidae</taxon>
        <taxon>Hypocreales</taxon>
        <taxon>Ophiocordycipitaceae</taxon>
        <taxon>Purpureocillium</taxon>
    </lineage>
</organism>
<name>A0A179HE05_PURLI</name>
<evidence type="ECO:0000313" key="3">
    <source>
        <dbReference type="Proteomes" id="UP000078340"/>
    </source>
</evidence>
<accession>A0A179HE05</accession>
<dbReference type="Proteomes" id="UP000078340">
    <property type="component" value="Unassembled WGS sequence"/>
</dbReference>
<proteinExistence type="predicted"/>
<sequence length="170" mass="18338">MGHHPSTDPMAEPRRGEVASAAERSPGEPVQPRAPVEGRYFIMDTFYGTVWLCPACPGAVPSTSWSAAARFQRVHRPPHLAQSGRSIAHARGQAISAVSQGEVQVQYRYPPALPLWTMGPCPRLGWPTHQRQGTLYEQQEQLGALAARVGTTLLHTRPAGTGHPPSAPAP</sequence>
<evidence type="ECO:0000256" key="1">
    <source>
        <dbReference type="SAM" id="MobiDB-lite"/>
    </source>
</evidence>
<feature type="region of interest" description="Disordered" evidence="1">
    <location>
        <begin position="1"/>
        <end position="33"/>
    </location>
</feature>
<gene>
    <name evidence="2" type="ORF">VFPFJ_07081</name>
</gene>
<protein>
    <submittedName>
        <fullName evidence="2">Uncharacterized protein</fullName>
    </submittedName>
</protein>